<dbReference type="InterPro" id="IPR051013">
    <property type="entry name" value="MBL_superfamily_lactonases"/>
</dbReference>
<keyword evidence="7" id="KW-1185">Reference proteome</keyword>
<dbReference type="PANTHER" id="PTHR42978:SF6">
    <property type="entry name" value="QUORUM-QUENCHING LACTONASE YTNP-RELATED"/>
    <property type="match status" value="1"/>
</dbReference>
<evidence type="ECO:0000313" key="7">
    <source>
        <dbReference type="Proteomes" id="UP001370100"/>
    </source>
</evidence>
<comment type="similarity">
    <text evidence="1">Belongs to the metallo-beta-lactamase superfamily.</text>
</comment>
<keyword evidence="2" id="KW-0479">Metal-binding</keyword>
<evidence type="ECO:0000256" key="4">
    <source>
        <dbReference type="ARBA" id="ARBA00022833"/>
    </source>
</evidence>
<dbReference type="Proteomes" id="UP001370100">
    <property type="component" value="Unassembled WGS sequence"/>
</dbReference>
<reference evidence="6 7" key="1">
    <citation type="submission" date="2024-03" db="EMBL/GenBank/DDBJ databases">
        <title>Actinomycetospora sp. OC33-EN06, a novel actinomycete isolated from wild orchid (Aerides multiflora).</title>
        <authorList>
            <person name="Suriyachadkun C."/>
        </authorList>
    </citation>
    <scope>NUCLEOTIDE SEQUENCE [LARGE SCALE GENOMIC DNA]</scope>
    <source>
        <strain evidence="6 7">OC33-EN06</strain>
    </source>
</reference>
<proteinExistence type="inferred from homology"/>
<dbReference type="RefSeq" id="WP_337712215.1">
    <property type="nucleotide sequence ID" value="NZ_JBBEGL010000001.1"/>
</dbReference>
<dbReference type="CDD" id="cd07720">
    <property type="entry name" value="OPHC2-like_MBL-fold"/>
    <property type="match status" value="1"/>
</dbReference>
<dbReference type="InterPro" id="IPR036866">
    <property type="entry name" value="RibonucZ/Hydroxyglut_hydro"/>
</dbReference>
<keyword evidence="4" id="KW-0862">Zinc</keyword>
<evidence type="ECO:0000259" key="5">
    <source>
        <dbReference type="SMART" id="SM00849"/>
    </source>
</evidence>
<organism evidence="6 7">
    <name type="scientific">Actinomycetospora aeridis</name>
    <dbReference type="NCBI Taxonomy" id="3129231"/>
    <lineage>
        <taxon>Bacteria</taxon>
        <taxon>Bacillati</taxon>
        <taxon>Actinomycetota</taxon>
        <taxon>Actinomycetes</taxon>
        <taxon>Pseudonocardiales</taxon>
        <taxon>Pseudonocardiaceae</taxon>
        <taxon>Actinomycetospora</taxon>
    </lineage>
</organism>
<evidence type="ECO:0000313" key="6">
    <source>
        <dbReference type="EMBL" id="MEJ2885752.1"/>
    </source>
</evidence>
<dbReference type="PANTHER" id="PTHR42978">
    <property type="entry name" value="QUORUM-QUENCHING LACTONASE YTNP-RELATED-RELATED"/>
    <property type="match status" value="1"/>
</dbReference>
<accession>A0ABU8N065</accession>
<gene>
    <name evidence="6" type="ORF">WCD41_04770</name>
</gene>
<dbReference type="Pfam" id="PF00753">
    <property type="entry name" value="Lactamase_B"/>
    <property type="match status" value="1"/>
</dbReference>
<feature type="domain" description="Metallo-beta-lactamase" evidence="5">
    <location>
        <begin position="49"/>
        <end position="243"/>
    </location>
</feature>
<protein>
    <submittedName>
        <fullName evidence="6">MBL fold metallo-hydrolase</fullName>
    </submittedName>
</protein>
<comment type="caution">
    <text evidence="6">The sequence shown here is derived from an EMBL/GenBank/DDBJ whole genome shotgun (WGS) entry which is preliminary data.</text>
</comment>
<dbReference type="SUPFAM" id="SSF56281">
    <property type="entry name" value="Metallo-hydrolase/oxidoreductase"/>
    <property type="match status" value="1"/>
</dbReference>
<keyword evidence="3" id="KW-0378">Hydrolase</keyword>
<dbReference type="Gene3D" id="3.60.15.10">
    <property type="entry name" value="Ribonuclease Z/Hydroxyacylglutathione hydrolase-like"/>
    <property type="match status" value="1"/>
</dbReference>
<dbReference type="EMBL" id="JBBEGL010000001">
    <property type="protein sequence ID" value="MEJ2885752.1"/>
    <property type="molecule type" value="Genomic_DNA"/>
</dbReference>
<dbReference type="SMART" id="SM00849">
    <property type="entry name" value="Lactamase_B"/>
    <property type="match status" value="1"/>
</dbReference>
<name>A0ABU8N065_9PSEU</name>
<evidence type="ECO:0000256" key="2">
    <source>
        <dbReference type="ARBA" id="ARBA00022723"/>
    </source>
</evidence>
<dbReference type="InterPro" id="IPR001279">
    <property type="entry name" value="Metallo-B-lactamas"/>
</dbReference>
<evidence type="ECO:0000256" key="3">
    <source>
        <dbReference type="ARBA" id="ARBA00022801"/>
    </source>
</evidence>
<sequence>MKVGDLEVLPIVDGTGREQAREVLSAPGGGDRWACHPEHLDADGNLELTLGGFLLRTGDRVVLVDAGVGRIHNDHYAGGGFLDALDAHGVAPGDVTDVVFTHLHFDHVGWATSKGQVVFDRATYRVHAADWAHFVEAADADPGAVRKLAPLRERLATFDAEHTVAPGLDARPTPGHTPGSTSYVVSSHGERALLIGDVAHSVVELEEPDWEAVFDVDPVAARAMRNRIADEVADTDDLVVPAHLPGLAVGRIVTFGDRRRVVIS</sequence>
<evidence type="ECO:0000256" key="1">
    <source>
        <dbReference type="ARBA" id="ARBA00007749"/>
    </source>
</evidence>